<dbReference type="Proteomes" id="UP000294752">
    <property type="component" value="Unassembled WGS sequence"/>
</dbReference>
<name>A0A4R7DA90_9SPHI</name>
<reference evidence="1 2" key="1">
    <citation type="submission" date="2019-03" db="EMBL/GenBank/DDBJ databases">
        <title>Genomic Encyclopedia of Type Strains, Phase III (KMG-III): the genomes of soil and plant-associated and newly described type strains.</title>
        <authorList>
            <person name="Whitman W."/>
        </authorList>
    </citation>
    <scope>NUCLEOTIDE SEQUENCE [LARGE SCALE GENOMIC DNA]</scope>
    <source>
        <strain evidence="1 2">CGMCC 1.12801</strain>
    </source>
</reference>
<accession>A0A4R7DA90</accession>
<sequence length="77" mass="8839">MAARENERLFGEKGEGRHVDGALLLFIVAECVTARGTKKTVAIGYRWARESVHAIHLRYHDMAHLHRIPLPIWQQLP</sequence>
<dbReference type="AlphaFoldDB" id="A0A4R7DA90"/>
<evidence type="ECO:0000313" key="1">
    <source>
        <dbReference type="EMBL" id="TDS17727.1"/>
    </source>
</evidence>
<protein>
    <submittedName>
        <fullName evidence="1">Uncharacterized protein</fullName>
    </submittedName>
</protein>
<proteinExistence type="predicted"/>
<gene>
    <name evidence="1" type="ORF">B0I21_101598</name>
</gene>
<evidence type="ECO:0000313" key="2">
    <source>
        <dbReference type="Proteomes" id="UP000294752"/>
    </source>
</evidence>
<keyword evidence="2" id="KW-1185">Reference proteome</keyword>
<comment type="caution">
    <text evidence="1">The sequence shown here is derived from an EMBL/GenBank/DDBJ whole genome shotgun (WGS) entry which is preliminary data.</text>
</comment>
<organism evidence="1 2">
    <name type="scientific">Sphingobacterium paludis</name>
    <dbReference type="NCBI Taxonomy" id="1476465"/>
    <lineage>
        <taxon>Bacteria</taxon>
        <taxon>Pseudomonadati</taxon>
        <taxon>Bacteroidota</taxon>
        <taxon>Sphingobacteriia</taxon>
        <taxon>Sphingobacteriales</taxon>
        <taxon>Sphingobacteriaceae</taxon>
        <taxon>Sphingobacterium</taxon>
    </lineage>
</organism>
<dbReference type="EMBL" id="SNZV01000001">
    <property type="protein sequence ID" value="TDS17727.1"/>
    <property type="molecule type" value="Genomic_DNA"/>
</dbReference>